<dbReference type="AlphaFoldDB" id="A0A2N1PQF9"/>
<sequence>MKNCSSRVKMQWLRQMFFLGIILSLALIMKAGFEPVTACSGVPPFDPAVTIMPPSGDIYEDEPFVITANLDRGTSENFNFPFDTWWSTGSLPYGDGSVQGINTAAILPATNKRAIECTGVPPAAEPILGISEILIRPNMSGSAFDNPDYINVLSDPIGYKNTYFPGDIQGYLFHILPSHGASGSGGAWDRFVHKGCPNASTILMGASKEVNIVDMAGTTVEVVGATYDIGYQTFWNVDDVTVSFDMDPEVRPQSGGSPQEAAQTWYLNQGDNGPERSGEAGFPIPVANGSNYSISYKYSVPGHYSVAVYAGVIMTIQGKWTWKEKRNGTVAGPFSIEILMKVIKRGTGINAAQGNQQTNCSHVIIKDKTPPTAFVWTNGSEELNGTTGSYLKAGAPNGNPDFLTFDIIDNNPNMAQWLKYAAGEAADPLKNKKSPVSVFYSVQGYDYEKRDQAEVHESGLIPLPREKFFWSEIEVDPARIADGSYISEVKIYDVNGDEITGWDENPQNSAAYPCEKGPDAGTFDLKNPAYSVVSFKIPMFDSTANEPLFREPMGWYFAENSREYTDAWGNKRFGWDSSRLKFFVAVNDGQGNCNPPFWKGASLANARKISSNKLNPATDWSYTLAAGETGYFDLLAGCKIPATFGVQPGDVAAPADYESLSSATAVTNINDRWAGWPSHGGSGWQNRDSYQPVQNLPASPTQLPLEPDFELPSYVANGTWFKANYGKYGHIIVADDDPPNARIVIGGVSGNKKFCWGNAAWGDFLRPASIQCRDAATATGDTVFTRTNQDWGEYDYASASPRDIFNTDKTLYNPPLTFLGGTVDDYDDQMTFINNGKFQPWYWSVPSHPMNGWRKGYFIPEDIRVQLSGGSVDNINTWDREGFTDAGKNYVYGARIESTTIYDGTLNSNPDQGEQSFYIFRNPSMAVGPGGSDADVYARLKVADQSNPNERFDEIKLDFRVMDRKVSVQTLERR</sequence>
<dbReference type="Proteomes" id="UP000233256">
    <property type="component" value="Unassembled WGS sequence"/>
</dbReference>
<reference evidence="1" key="1">
    <citation type="journal article" date="2017" name="ISME J.">
        <title>Potential for microbial H2 and metal transformations associated with novel bacteria and archaea in deep terrestrial subsurface sediments.</title>
        <authorList>
            <person name="Hernsdorf A.W."/>
            <person name="Amano Y."/>
            <person name="Miyakawa K."/>
            <person name="Ise K."/>
            <person name="Suzuki Y."/>
            <person name="Anantharaman K."/>
            <person name="Probst A."/>
            <person name="Burstein D."/>
            <person name="Thomas B.C."/>
            <person name="Banfield J.F."/>
        </authorList>
    </citation>
    <scope>NUCLEOTIDE SEQUENCE [LARGE SCALE GENOMIC DNA]</scope>
    <source>
        <strain evidence="1">HGW-Wallbacteria-1</strain>
    </source>
</reference>
<proteinExistence type="predicted"/>
<gene>
    <name evidence="1" type="ORF">CVV64_09450</name>
</gene>
<accession>A0A2N1PQF9</accession>
<dbReference type="EMBL" id="PGXC01000005">
    <property type="protein sequence ID" value="PKK90573.1"/>
    <property type="molecule type" value="Genomic_DNA"/>
</dbReference>
<evidence type="ECO:0000313" key="1">
    <source>
        <dbReference type="EMBL" id="PKK90573.1"/>
    </source>
</evidence>
<organism evidence="1">
    <name type="scientific">Candidatus Wallbacteria bacterium HGW-Wallbacteria-1</name>
    <dbReference type="NCBI Taxonomy" id="2013854"/>
    <lineage>
        <taxon>Bacteria</taxon>
        <taxon>Candidatus Walliibacteriota</taxon>
    </lineage>
</organism>
<name>A0A2N1PQF9_9BACT</name>
<protein>
    <submittedName>
        <fullName evidence="1">Uncharacterized protein</fullName>
    </submittedName>
</protein>
<reference evidence="1" key="2">
    <citation type="submission" date="2017-11" db="EMBL/GenBank/DDBJ databases">
        <authorList>
            <person name="Han C.G."/>
        </authorList>
    </citation>
    <scope>NUCLEOTIDE SEQUENCE</scope>
    <source>
        <strain evidence="1">HGW-Wallbacteria-1</strain>
    </source>
</reference>
<comment type="caution">
    <text evidence="1">The sequence shown here is derived from an EMBL/GenBank/DDBJ whole genome shotgun (WGS) entry which is preliminary data.</text>
</comment>